<dbReference type="PANTHER" id="PTHR33169">
    <property type="entry name" value="PADR-FAMILY TRANSCRIPTIONAL REGULATOR"/>
    <property type="match status" value="1"/>
</dbReference>
<reference evidence="2 3" key="1">
    <citation type="submission" date="2017-06" db="EMBL/GenBank/DDBJ databases">
        <authorList>
            <person name="Kim H.J."/>
            <person name="Triplett B.A."/>
        </authorList>
    </citation>
    <scope>NUCLEOTIDE SEQUENCE [LARGE SCALE GENOMIC DNA]</scope>
    <source>
        <strain evidence="2 3">DSM 19307</strain>
    </source>
</reference>
<evidence type="ECO:0000313" key="2">
    <source>
        <dbReference type="EMBL" id="SNS95554.1"/>
    </source>
</evidence>
<organism evidence="2 3">
    <name type="scientific">Ekhidna lutea</name>
    <dbReference type="NCBI Taxonomy" id="447679"/>
    <lineage>
        <taxon>Bacteria</taxon>
        <taxon>Pseudomonadati</taxon>
        <taxon>Bacteroidota</taxon>
        <taxon>Cytophagia</taxon>
        <taxon>Cytophagales</taxon>
        <taxon>Reichenbachiellaceae</taxon>
        <taxon>Ekhidna</taxon>
    </lineage>
</organism>
<dbReference type="Pfam" id="PF03551">
    <property type="entry name" value="PadR"/>
    <property type="match status" value="1"/>
</dbReference>
<sequence>MEYQLGEFEELVLLTVAAQHNEAYGVSIHEFLTEETKKKINISAIHVALKRLEKKGFVDSRFGGITEERGGRRKKYYIVTALGKKVLDASHDLRTSIYQRIPSLQFAKI</sequence>
<dbReference type="PANTHER" id="PTHR33169:SF25">
    <property type="entry name" value="DNA-BINDING PROTEIN YIZB-RELATED"/>
    <property type="match status" value="1"/>
</dbReference>
<dbReference type="InterPro" id="IPR036390">
    <property type="entry name" value="WH_DNA-bd_sf"/>
</dbReference>
<dbReference type="AlphaFoldDB" id="A0A239IT11"/>
<dbReference type="EMBL" id="FZPD01000003">
    <property type="protein sequence ID" value="SNS95554.1"/>
    <property type="molecule type" value="Genomic_DNA"/>
</dbReference>
<dbReference type="Proteomes" id="UP000198393">
    <property type="component" value="Unassembled WGS sequence"/>
</dbReference>
<name>A0A239IT11_EKHLU</name>
<dbReference type="InterPro" id="IPR052509">
    <property type="entry name" value="Metal_resp_DNA-bind_regulator"/>
</dbReference>
<evidence type="ECO:0000259" key="1">
    <source>
        <dbReference type="Pfam" id="PF03551"/>
    </source>
</evidence>
<accession>A0A239IT11</accession>
<dbReference type="RefSeq" id="WP_089356507.1">
    <property type="nucleotide sequence ID" value="NZ_FZPD01000003.1"/>
</dbReference>
<proteinExistence type="predicted"/>
<protein>
    <submittedName>
        <fullName evidence="2">Transcriptional regulator PadR-like family protein</fullName>
    </submittedName>
</protein>
<dbReference type="InterPro" id="IPR036388">
    <property type="entry name" value="WH-like_DNA-bd_sf"/>
</dbReference>
<dbReference type="Gene3D" id="1.10.10.10">
    <property type="entry name" value="Winged helix-like DNA-binding domain superfamily/Winged helix DNA-binding domain"/>
    <property type="match status" value="1"/>
</dbReference>
<dbReference type="OrthoDB" id="982587at2"/>
<dbReference type="SUPFAM" id="SSF46785">
    <property type="entry name" value="Winged helix' DNA-binding domain"/>
    <property type="match status" value="1"/>
</dbReference>
<dbReference type="InterPro" id="IPR005149">
    <property type="entry name" value="Tscrpt_reg_PadR_N"/>
</dbReference>
<feature type="domain" description="Transcription regulator PadR N-terminal" evidence="1">
    <location>
        <begin position="13"/>
        <end position="88"/>
    </location>
</feature>
<evidence type="ECO:0000313" key="3">
    <source>
        <dbReference type="Proteomes" id="UP000198393"/>
    </source>
</evidence>
<gene>
    <name evidence="2" type="ORF">SAMN05421640_1765</name>
</gene>
<keyword evidence="3" id="KW-1185">Reference proteome</keyword>